<protein>
    <submittedName>
        <fullName evidence="2">Uncharacterized protein</fullName>
    </submittedName>
</protein>
<evidence type="ECO:0000313" key="3">
    <source>
        <dbReference type="Proteomes" id="UP000054721"/>
    </source>
</evidence>
<gene>
    <name evidence="2" type="ORF">T02_7806</name>
</gene>
<keyword evidence="1" id="KW-0812">Transmembrane</keyword>
<keyword evidence="1" id="KW-0472">Membrane</keyword>
<name>A0A0V1KJD5_9BILA</name>
<dbReference type="EMBL" id="JYDW01000956">
    <property type="protein sequence ID" value="KRZ47319.1"/>
    <property type="molecule type" value="Genomic_DNA"/>
</dbReference>
<dbReference type="Proteomes" id="UP000054721">
    <property type="component" value="Unassembled WGS sequence"/>
</dbReference>
<evidence type="ECO:0000256" key="1">
    <source>
        <dbReference type="SAM" id="Phobius"/>
    </source>
</evidence>
<reference evidence="2 3" key="1">
    <citation type="submission" date="2015-05" db="EMBL/GenBank/DDBJ databases">
        <title>Evolution of Trichinella species and genotypes.</title>
        <authorList>
            <person name="Korhonen P.K."/>
            <person name="Edoardo P."/>
            <person name="Giuseppe L.R."/>
            <person name="Gasser R.B."/>
        </authorList>
    </citation>
    <scope>NUCLEOTIDE SEQUENCE [LARGE SCALE GENOMIC DNA]</scope>
    <source>
        <strain evidence="2">ISS10</strain>
    </source>
</reference>
<dbReference type="AlphaFoldDB" id="A0A0V1KJD5"/>
<proteinExistence type="predicted"/>
<sequence length="61" mass="7362">MELYNISNMLKVWSNYFITVRRVSLTCKFPCVALPFVCLAIIALHKRRLLQSRDLYWWRIA</sequence>
<keyword evidence="3" id="KW-1185">Reference proteome</keyword>
<evidence type="ECO:0000313" key="2">
    <source>
        <dbReference type="EMBL" id="KRZ47319.1"/>
    </source>
</evidence>
<feature type="transmembrane region" description="Helical" evidence="1">
    <location>
        <begin position="23"/>
        <end position="44"/>
    </location>
</feature>
<keyword evidence="1" id="KW-1133">Transmembrane helix</keyword>
<organism evidence="2 3">
    <name type="scientific">Trichinella nativa</name>
    <dbReference type="NCBI Taxonomy" id="6335"/>
    <lineage>
        <taxon>Eukaryota</taxon>
        <taxon>Metazoa</taxon>
        <taxon>Ecdysozoa</taxon>
        <taxon>Nematoda</taxon>
        <taxon>Enoplea</taxon>
        <taxon>Dorylaimia</taxon>
        <taxon>Trichinellida</taxon>
        <taxon>Trichinellidae</taxon>
        <taxon>Trichinella</taxon>
    </lineage>
</organism>
<comment type="caution">
    <text evidence="2">The sequence shown here is derived from an EMBL/GenBank/DDBJ whole genome shotgun (WGS) entry which is preliminary data.</text>
</comment>
<dbReference type="OrthoDB" id="10471890at2759"/>
<accession>A0A0V1KJD5</accession>